<comment type="caution">
    <text evidence="1">The sequence shown here is derived from an EMBL/GenBank/DDBJ whole genome shotgun (WGS) entry which is preliminary data.</text>
</comment>
<accession>A0A6V7H0C0</accession>
<keyword evidence="2" id="KW-1185">Reference proteome</keyword>
<evidence type="ECO:0000313" key="2">
    <source>
        <dbReference type="Proteomes" id="UP000752696"/>
    </source>
</evidence>
<dbReference type="OrthoDB" id="6159439at2759"/>
<feature type="non-terminal residue" evidence="1">
    <location>
        <position position="49"/>
    </location>
</feature>
<evidence type="ECO:0000313" key="1">
    <source>
        <dbReference type="EMBL" id="CAD1472048.1"/>
    </source>
</evidence>
<dbReference type="Proteomes" id="UP000752696">
    <property type="component" value="Unassembled WGS sequence"/>
</dbReference>
<name>A0A6V7H0C0_9HYME</name>
<reference evidence="1" key="1">
    <citation type="submission" date="2020-07" db="EMBL/GenBank/DDBJ databases">
        <authorList>
            <person name="Nazaruddin N."/>
        </authorList>
    </citation>
    <scope>NUCLEOTIDE SEQUENCE</scope>
</reference>
<proteinExistence type="predicted"/>
<sequence length="49" mass="5549">MDLSTTPRRMTETVADLQKTRVAKSVFSIRSLVNVEEAELPVVEDTEKQ</sequence>
<dbReference type="AlphaFoldDB" id="A0A6V7H0C0"/>
<dbReference type="EMBL" id="CAJDYZ010004881">
    <property type="protein sequence ID" value="CAD1472048.1"/>
    <property type="molecule type" value="Genomic_DNA"/>
</dbReference>
<protein>
    <submittedName>
        <fullName evidence="1">Uncharacterized protein</fullName>
    </submittedName>
</protein>
<gene>
    <name evidence="1" type="ORF">MHI_LOCUS258322</name>
</gene>
<organism evidence="1 2">
    <name type="scientific">Heterotrigona itama</name>
    <dbReference type="NCBI Taxonomy" id="395501"/>
    <lineage>
        <taxon>Eukaryota</taxon>
        <taxon>Metazoa</taxon>
        <taxon>Ecdysozoa</taxon>
        <taxon>Arthropoda</taxon>
        <taxon>Hexapoda</taxon>
        <taxon>Insecta</taxon>
        <taxon>Pterygota</taxon>
        <taxon>Neoptera</taxon>
        <taxon>Endopterygota</taxon>
        <taxon>Hymenoptera</taxon>
        <taxon>Apocrita</taxon>
        <taxon>Aculeata</taxon>
        <taxon>Apoidea</taxon>
        <taxon>Anthophila</taxon>
        <taxon>Apidae</taxon>
        <taxon>Heterotrigona</taxon>
    </lineage>
</organism>